<dbReference type="Pfam" id="PF01370">
    <property type="entry name" value="Epimerase"/>
    <property type="match status" value="1"/>
</dbReference>
<feature type="domain" description="NAD-dependent epimerase/dehydratase" evidence="1">
    <location>
        <begin position="3"/>
        <end position="183"/>
    </location>
</feature>
<dbReference type="PANTHER" id="PTHR43245:SF54">
    <property type="entry name" value="BLL0593 PROTEIN"/>
    <property type="match status" value="1"/>
</dbReference>
<dbReference type="SUPFAM" id="SSF51735">
    <property type="entry name" value="NAD(P)-binding Rossmann-fold domains"/>
    <property type="match status" value="1"/>
</dbReference>
<dbReference type="Proteomes" id="UP001319080">
    <property type="component" value="Unassembled WGS sequence"/>
</dbReference>
<keyword evidence="3" id="KW-1185">Reference proteome</keyword>
<gene>
    <name evidence="2" type="ORF">KK062_21065</name>
</gene>
<dbReference type="InterPro" id="IPR050177">
    <property type="entry name" value="Lipid_A_modif_metabolic_enz"/>
</dbReference>
<dbReference type="PANTHER" id="PTHR43245">
    <property type="entry name" value="BIFUNCTIONAL POLYMYXIN RESISTANCE PROTEIN ARNA"/>
    <property type="match status" value="1"/>
</dbReference>
<organism evidence="2 3">
    <name type="scientific">Dawidia cretensis</name>
    <dbReference type="NCBI Taxonomy" id="2782350"/>
    <lineage>
        <taxon>Bacteria</taxon>
        <taxon>Pseudomonadati</taxon>
        <taxon>Bacteroidota</taxon>
        <taxon>Cytophagia</taxon>
        <taxon>Cytophagales</taxon>
        <taxon>Chryseotaleaceae</taxon>
        <taxon>Dawidia</taxon>
    </lineage>
</organism>
<protein>
    <submittedName>
        <fullName evidence="2">NAD(P)-dependent oxidoreductase</fullName>
    </submittedName>
</protein>
<proteinExistence type="predicted"/>
<name>A0AAP2GVM6_9BACT</name>
<sequence length="318" mass="35171">MKILVTGSAGHLGEALVRTLQQLNRDVIGLDIKPSPFTTYVGSITNRAFVQRCLAGVTTVFHTATLHKPHVDTHSRQEFIDVNLTGTLTLLEESAAADVQQFIYTSTTSAFGDALVPPVGQPAAWITESVASVPKNIYGVTKEAAENLCQLFWRNHKLPCIVLRTSRFFPEEDDDAAKRTAYSGDNAKANEFLFRRVEIGDAVQAHLLAAAKAREIGFSRYIISATSPFTMADLQGLRSDAPGIVRRVAPGYVGLYDRLGWKMFPEIDRVYVNEKARRELGWDPLYDFGYVLKQLEAGLELQSPLARVIGVKGYHESV</sequence>
<dbReference type="InterPro" id="IPR036291">
    <property type="entry name" value="NAD(P)-bd_dom_sf"/>
</dbReference>
<dbReference type="InterPro" id="IPR001509">
    <property type="entry name" value="Epimerase_deHydtase"/>
</dbReference>
<reference evidence="2 3" key="1">
    <citation type="submission" date="2021-05" db="EMBL/GenBank/DDBJ databases">
        <title>A Polyphasic approach of four new species of the genus Ohtaekwangia: Ohtaekwangia histidinii sp. nov., Ohtaekwangia cretensis sp. nov., Ohtaekwangia indiensis sp. nov., Ohtaekwangia reichenbachii sp. nov. from diverse environment.</title>
        <authorList>
            <person name="Octaviana S."/>
        </authorList>
    </citation>
    <scope>NUCLEOTIDE SEQUENCE [LARGE SCALE GENOMIC DNA]</scope>
    <source>
        <strain evidence="2 3">PWU5</strain>
    </source>
</reference>
<dbReference type="AlphaFoldDB" id="A0AAP2GVM6"/>
<dbReference type="EMBL" id="JAHESE010000025">
    <property type="protein sequence ID" value="MBT1710745.1"/>
    <property type="molecule type" value="Genomic_DNA"/>
</dbReference>
<evidence type="ECO:0000313" key="2">
    <source>
        <dbReference type="EMBL" id="MBT1710745.1"/>
    </source>
</evidence>
<comment type="caution">
    <text evidence="2">The sequence shown here is derived from an EMBL/GenBank/DDBJ whole genome shotgun (WGS) entry which is preliminary data.</text>
</comment>
<dbReference type="RefSeq" id="WP_254086320.1">
    <property type="nucleotide sequence ID" value="NZ_JAHESE010000025.1"/>
</dbReference>
<evidence type="ECO:0000313" key="3">
    <source>
        <dbReference type="Proteomes" id="UP001319080"/>
    </source>
</evidence>
<dbReference type="Gene3D" id="3.40.50.720">
    <property type="entry name" value="NAD(P)-binding Rossmann-like Domain"/>
    <property type="match status" value="1"/>
</dbReference>
<accession>A0AAP2GVM6</accession>
<evidence type="ECO:0000259" key="1">
    <source>
        <dbReference type="Pfam" id="PF01370"/>
    </source>
</evidence>